<feature type="transmembrane region" description="Helical" evidence="7">
    <location>
        <begin position="190"/>
        <end position="212"/>
    </location>
</feature>
<comment type="similarity">
    <text evidence="7">Belongs to the inorganic phosphate transporter (PiT) (TC 2.A.20) family.</text>
</comment>
<evidence type="ECO:0000256" key="2">
    <source>
        <dbReference type="ARBA" id="ARBA00022448"/>
    </source>
</evidence>
<feature type="transmembrane region" description="Helical" evidence="7">
    <location>
        <begin position="6"/>
        <end position="25"/>
    </location>
</feature>
<evidence type="ECO:0000256" key="3">
    <source>
        <dbReference type="ARBA" id="ARBA00022592"/>
    </source>
</evidence>
<evidence type="ECO:0000256" key="1">
    <source>
        <dbReference type="ARBA" id="ARBA00004141"/>
    </source>
</evidence>
<reference evidence="8" key="2">
    <citation type="journal article" date="2003" name="Appl. Environ. Microbiol.">
        <title>Identification of a high-affinity phosphate transporter gene in a prasinophyte alga, Tetraselmis chui, and its expression under nutrient limitation.</title>
        <authorList>
            <person name="Chung C.C."/>
            <person name="Hwang S.P."/>
            <person name="Chang J."/>
        </authorList>
    </citation>
    <scope>NUCLEOTIDE SEQUENCE</scope>
</reference>
<feature type="transmembrane region" description="Helical" evidence="7">
    <location>
        <begin position="478"/>
        <end position="497"/>
    </location>
</feature>
<protein>
    <recommendedName>
        <fullName evidence="7">Phosphate transporter</fullName>
    </recommendedName>
</protein>
<proteinExistence type="evidence at transcript level"/>
<sequence>MWTQYTWVVVCGALLAVFVAFGIGANDVANAFGSSVGSKAITIKQALLIAAIFEFLGAVLLGSNVTDTVRKGIANYEVFLDAPELYMYGMLSVLVATGVWLLLASYWELPVSTTHSTVGGVIGMAVTARGADAVVWYQKSNSFPFMKGVASIVLSWIFSPVLSGIFSVILFGTVRATVLRSQNSYARSWWVFPILVFITVVVNAFFIIFKGAKSKISLSATDAVWISFVCGAVAAVIVAVGVVPFLKRKIDRAEEASIKAAEAKANEDPEVAAKDVEVEAVKTDNVLRSPLHAKWESMKQIGMSLSKGVNHDVHDVVDTDTDVHDMHEFSEKFDPKTEESFKYLQVFTAICDSFSHGANDVANSIGPFAAIWAIYTHTGLAKKSEVPIWILVLGGFGIVLGLATYGYKIMCAIGVKMCRITPSRGFAIELGAAIVIVIGSQLGIPLSTTHCQVGATIGVGLLESVKKGVNWKLVGRVVIGWVMTLVIVGLTTSGLYAQGIYAPSIINIEEKNFLQSGIEGNVGAMITALNQTVYTSADPSLEGILTFNTEWIGNMTHPLQYLYAQHVPVEDSITLLSNQTWTTLSTLVPASGGDLSVVTSEEGSVFYQWA</sequence>
<feature type="transmembrane region" description="Helical" evidence="7">
    <location>
        <begin position="386"/>
        <end position="405"/>
    </location>
</feature>
<organism evidence="8">
    <name type="scientific">Tetraselmis chuii</name>
    <dbReference type="NCBI Taxonomy" id="63592"/>
    <lineage>
        <taxon>Eukaryota</taxon>
        <taxon>Viridiplantae</taxon>
        <taxon>Chlorophyta</taxon>
        <taxon>core chlorophytes</taxon>
        <taxon>Chlorodendrophyceae</taxon>
        <taxon>Chlorodendrales</taxon>
        <taxon>Chlorodendraceae</taxon>
        <taxon>Tetraselmis</taxon>
    </lineage>
</organism>
<dbReference type="GO" id="GO:0016020">
    <property type="term" value="C:membrane"/>
    <property type="evidence" value="ECO:0007669"/>
    <property type="project" value="UniProtKB-SubCell"/>
</dbReference>
<keyword evidence="3 7" id="KW-0592">Phosphate transport</keyword>
<accession>Q84ZX2</accession>
<evidence type="ECO:0000256" key="6">
    <source>
        <dbReference type="ARBA" id="ARBA00023136"/>
    </source>
</evidence>
<evidence type="ECO:0000256" key="5">
    <source>
        <dbReference type="ARBA" id="ARBA00022989"/>
    </source>
</evidence>
<dbReference type="AlphaFoldDB" id="Q84ZX2"/>
<reference evidence="8" key="1">
    <citation type="submission" date="2002-06" db="EMBL/GenBank/DDBJ databases">
        <authorList>
            <person name="Chung C.-C."/>
            <person name="Hwang S.-P.L."/>
            <person name="Chang J."/>
        </authorList>
    </citation>
    <scope>NUCLEOTIDE SEQUENCE</scope>
</reference>
<keyword evidence="4 7" id="KW-0812">Transmembrane</keyword>
<feature type="transmembrane region" description="Helical" evidence="7">
    <location>
        <begin position="85"/>
        <end position="106"/>
    </location>
</feature>
<feature type="transmembrane region" description="Helical" evidence="7">
    <location>
        <begin position="157"/>
        <end position="178"/>
    </location>
</feature>
<dbReference type="PANTHER" id="PTHR11101">
    <property type="entry name" value="PHOSPHATE TRANSPORTER"/>
    <property type="match status" value="1"/>
</dbReference>
<feature type="transmembrane region" description="Helical" evidence="7">
    <location>
        <begin position="46"/>
        <end position="65"/>
    </location>
</feature>
<dbReference type="GO" id="GO:0035435">
    <property type="term" value="P:phosphate ion transmembrane transport"/>
    <property type="evidence" value="ECO:0007669"/>
    <property type="project" value="TreeGrafter"/>
</dbReference>
<dbReference type="GO" id="GO:0005315">
    <property type="term" value="F:phosphate transmembrane transporter activity"/>
    <property type="evidence" value="ECO:0007669"/>
    <property type="project" value="InterPro"/>
</dbReference>
<evidence type="ECO:0000256" key="4">
    <source>
        <dbReference type="ARBA" id="ARBA00022692"/>
    </source>
</evidence>
<feature type="transmembrane region" description="Helical" evidence="7">
    <location>
        <begin position="224"/>
        <end position="246"/>
    </location>
</feature>
<keyword evidence="5 7" id="KW-1133">Transmembrane helix</keyword>
<keyword evidence="6 7" id="KW-0472">Membrane</keyword>
<evidence type="ECO:0000256" key="7">
    <source>
        <dbReference type="RuleBase" id="RU363058"/>
    </source>
</evidence>
<dbReference type="Pfam" id="PF01384">
    <property type="entry name" value="PHO4"/>
    <property type="match status" value="1"/>
</dbReference>
<dbReference type="InterPro" id="IPR001204">
    <property type="entry name" value="Phos_transporter"/>
</dbReference>
<comment type="subcellular location">
    <subcellularLocation>
        <location evidence="1 7">Membrane</location>
        <topology evidence="1 7">Multi-pass membrane protein</topology>
    </subcellularLocation>
</comment>
<feature type="transmembrane region" description="Helical" evidence="7">
    <location>
        <begin position="426"/>
        <end position="444"/>
    </location>
</feature>
<dbReference type="EMBL" id="AF520588">
    <property type="protein sequence ID" value="AAO47330.1"/>
    <property type="molecule type" value="mRNA"/>
</dbReference>
<name>Q84ZX2_9CHLO</name>
<keyword evidence="2 7" id="KW-0813">Transport</keyword>
<comment type="function">
    <text evidence="7">Sodium-phosphate symporter.</text>
</comment>
<evidence type="ECO:0000313" key="8">
    <source>
        <dbReference type="EMBL" id="AAO47330.1"/>
    </source>
</evidence>
<gene>
    <name evidence="8" type="primary">Pho</name>
</gene>
<dbReference type="PANTHER" id="PTHR11101:SF96">
    <property type="entry name" value="PHOSPHATE TRANSPORTER"/>
    <property type="match status" value="1"/>
</dbReference>